<dbReference type="InterPro" id="IPR050196">
    <property type="entry name" value="Cytochrome_P450_Monoox"/>
</dbReference>
<dbReference type="Pfam" id="PF00067">
    <property type="entry name" value="p450"/>
    <property type="match status" value="1"/>
</dbReference>
<keyword evidence="10" id="KW-1185">Reference proteome</keyword>
<gene>
    <name evidence="9" type="ORF">K493DRAFT_225696</name>
</gene>
<dbReference type="PRINTS" id="PR00463">
    <property type="entry name" value="EP450I"/>
</dbReference>
<feature type="binding site" description="axial binding residue" evidence="7">
    <location>
        <position position="422"/>
    </location>
    <ligand>
        <name>heme</name>
        <dbReference type="ChEBI" id="CHEBI:30413"/>
    </ligand>
    <ligandPart>
        <name>Fe</name>
        <dbReference type="ChEBI" id="CHEBI:18248"/>
    </ligandPart>
</feature>
<evidence type="ECO:0000256" key="4">
    <source>
        <dbReference type="ARBA" id="ARBA00023002"/>
    </source>
</evidence>
<evidence type="ECO:0000256" key="6">
    <source>
        <dbReference type="ARBA" id="ARBA00023033"/>
    </source>
</evidence>
<dbReference type="PRINTS" id="PR00385">
    <property type="entry name" value="P450"/>
</dbReference>
<evidence type="ECO:0000313" key="9">
    <source>
        <dbReference type="EMBL" id="ORX92456.1"/>
    </source>
</evidence>
<dbReference type="AlphaFoldDB" id="A0A1Y1Y418"/>
<keyword evidence="4 8" id="KW-0560">Oxidoreductase</keyword>
<keyword evidence="6 8" id="KW-0503">Monooxygenase</keyword>
<sequence>MIAWLLYTKIQCPPALRSLPSVSLWQYLLATLASLDNSERFDKLTVPVLNKKGIGRQFIFGRWMVTVSNPDYAKTIFMKADTFPKIQLSKEQPNTLRSKLSQVNILSANDEEWKKHRRVANPAFHRSWATAAFGELVSKLIVQIGKTQGSVPVTELMQHMTLDALGRMIFDYDFNSIENQRGETVQLYNTIMTGINNPFYVLFPYLESLPLIGRRGYQDELERFNQFIMSIINSKVDAIREKEVDHEKADLVTLMVLASKEEDNTLTPEEIRNDVIIFFIAGHDTTANALATAIYYLAIHPHIQQRAREEANAVLGNGGKDVWPSFAQQQSQFPFITAIIKESMRLNPSAPQVVPRRCTKPVQFGEYVLPVGTPVNVHIYSVHHNPNNWENPYGFMPERFMDDEAEHDLHSWIPFGGGLRRCIGMNFSLIEQRVVLSMLLRKFVWSLPKDSIHFDRLKTKPSAGLMAIRDLNVDFRPLY</sequence>
<comment type="caution">
    <text evidence="9">The sequence shown here is derived from an EMBL/GenBank/DDBJ whole genome shotgun (WGS) entry which is preliminary data.</text>
</comment>
<dbReference type="InterPro" id="IPR002401">
    <property type="entry name" value="Cyt_P450_E_grp-I"/>
</dbReference>
<comment type="similarity">
    <text evidence="1 8">Belongs to the cytochrome P450 family.</text>
</comment>
<evidence type="ECO:0000313" key="10">
    <source>
        <dbReference type="Proteomes" id="UP000193498"/>
    </source>
</evidence>
<dbReference type="PROSITE" id="PS00086">
    <property type="entry name" value="CYTOCHROME_P450"/>
    <property type="match status" value="1"/>
</dbReference>
<dbReference type="GO" id="GO:0016705">
    <property type="term" value="F:oxidoreductase activity, acting on paired donors, with incorporation or reduction of molecular oxygen"/>
    <property type="evidence" value="ECO:0007669"/>
    <property type="project" value="InterPro"/>
</dbReference>
<dbReference type="Gene3D" id="1.10.630.10">
    <property type="entry name" value="Cytochrome P450"/>
    <property type="match status" value="1"/>
</dbReference>
<dbReference type="InParanoid" id="A0A1Y1Y418"/>
<dbReference type="EMBL" id="MCFE01000275">
    <property type="protein sequence ID" value="ORX92456.1"/>
    <property type="molecule type" value="Genomic_DNA"/>
</dbReference>
<dbReference type="PANTHER" id="PTHR24291:SF50">
    <property type="entry name" value="BIFUNCTIONAL ALBAFLAVENONE MONOOXYGENASE_TERPENE SYNTHASE"/>
    <property type="match status" value="1"/>
</dbReference>
<dbReference type="InterPro" id="IPR001128">
    <property type="entry name" value="Cyt_P450"/>
</dbReference>
<dbReference type="PANTHER" id="PTHR24291">
    <property type="entry name" value="CYTOCHROME P450 FAMILY 4"/>
    <property type="match status" value="1"/>
</dbReference>
<dbReference type="OrthoDB" id="1470350at2759"/>
<dbReference type="SUPFAM" id="SSF48264">
    <property type="entry name" value="Cytochrome P450"/>
    <property type="match status" value="1"/>
</dbReference>
<proteinExistence type="inferred from homology"/>
<dbReference type="GO" id="GO:0004497">
    <property type="term" value="F:monooxygenase activity"/>
    <property type="evidence" value="ECO:0007669"/>
    <property type="project" value="UniProtKB-KW"/>
</dbReference>
<dbReference type="Proteomes" id="UP000193498">
    <property type="component" value="Unassembled WGS sequence"/>
</dbReference>
<keyword evidence="2 7" id="KW-0349">Heme</keyword>
<evidence type="ECO:0000256" key="7">
    <source>
        <dbReference type="PIRSR" id="PIRSR602401-1"/>
    </source>
</evidence>
<accession>A0A1Y1Y418</accession>
<organism evidence="9 10">
    <name type="scientific">Basidiobolus meristosporus CBS 931.73</name>
    <dbReference type="NCBI Taxonomy" id="1314790"/>
    <lineage>
        <taxon>Eukaryota</taxon>
        <taxon>Fungi</taxon>
        <taxon>Fungi incertae sedis</taxon>
        <taxon>Zoopagomycota</taxon>
        <taxon>Entomophthoromycotina</taxon>
        <taxon>Basidiobolomycetes</taxon>
        <taxon>Basidiobolales</taxon>
        <taxon>Basidiobolaceae</taxon>
        <taxon>Basidiobolus</taxon>
    </lineage>
</organism>
<reference evidence="9 10" key="1">
    <citation type="submission" date="2016-07" db="EMBL/GenBank/DDBJ databases">
        <title>Pervasive Adenine N6-methylation of Active Genes in Fungi.</title>
        <authorList>
            <consortium name="DOE Joint Genome Institute"/>
            <person name="Mondo S.J."/>
            <person name="Dannebaum R.O."/>
            <person name="Kuo R.C."/>
            <person name="Labutti K."/>
            <person name="Haridas S."/>
            <person name="Kuo A."/>
            <person name="Salamov A."/>
            <person name="Ahrendt S.R."/>
            <person name="Lipzen A."/>
            <person name="Sullivan W."/>
            <person name="Andreopoulos W.B."/>
            <person name="Clum A."/>
            <person name="Lindquist E."/>
            <person name="Daum C."/>
            <person name="Ramamoorthy G.K."/>
            <person name="Gryganskyi A."/>
            <person name="Culley D."/>
            <person name="Magnuson J.K."/>
            <person name="James T.Y."/>
            <person name="O'Malley M.A."/>
            <person name="Stajich J.E."/>
            <person name="Spatafora J.W."/>
            <person name="Visel A."/>
            <person name="Grigoriev I.V."/>
        </authorList>
    </citation>
    <scope>NUCLEOTIDE SEQUENCE [LARGE SCALE GENOMIC DNA]</scope>
    <source>
        <strain evidence="9 10">CBS 931.73</strain>
    </source>
</reference>
<dbReference type="STRING" id="1314790.A0A1Y1Y418"/>
<keyword evidence="3 7" id="KW-0479">Metal-binding</keyword>
<dbReference type="GO" id="GO:0020037">
    <property type="term" value="F:heme binding"/>
    <property type="evidence" value="ECO:0007669"/>
    <property type="project" value="InterPro"/>
</dbReference>
<evidence type="ECO:0000256" key="3">
    <source>
        <dbReference type="ARBA" id="ARBA00022723"/>
    </source>
</evidence>
<comment type="cofactor">
    <cofactor evidence="7">
        <name>heme</name>
        <dbReference type="ChEBI" id="CHEBI:30413"/>
    </cofactor>
</comment>
<dbReference type="InterPro" id="IPR017972">
    <property type="entry name" value="Cyt_P450_CS"/>
</dbReference>
<evidence type="ECO:0000256" key="5">
    <source>
        <dbReference type="ARBA" id="ARBA00023004"/>
    </source>
</evidence>
<dbReference type="GO" id="GO:0005506">
    <property type="term" value="F:iron ion binding"/>
    <property type="evidence" value="ECO:0007669"/>
    <property type="project" value="InterPro"/>
</dbReference>
<protein>
    <submittedName>
        <fullName evidence="9">Cytochrome P450</fullName>
    </submittedName>
</protein>
<evidence type="ECO:0000256" key="1">
    <source>
        <dbReference type="ARBA" id="ARBA00010617"/>
    </source>
</evidence>
<evidence type="ECO:0000256" key="8">
    <source>
        <dbReference type="RuleBase" id="RU000461"/>
    </source>
</evidence>
<keyword evidence="5 7" id="KW-0408">Iron</keyword>
<dbReference type="InterPro" id="IPR036396">
    <property type="entry name" value="Cyt_P450_sf"/>
</dbReference>
<name>A0A1Y1Y418_9FUNG</name>
<evidence type="ECO:0000256" key="2">
    <source>
        <dbReference type="ARBA" id="ARBA00022617"/>
    </source>
</evidence>